<dbReference type="GO" id="GO:0046872">
    <property type="term" value="F:metal ion binding"/>
    <property type="evidence" value="ECO:0007669"/>
    <property type="project" value="UniProtKB-KW"/>
</dbReference>
<keyword evidence="1" id="KW-0479">Metal-binding</keyword>
<dbReference type="Proteomes" id="UP001321804">
    <property type="component" value="Chromosome"/>
</dbReference>
<organism evidence="4 5">
    <name type="scientific">Xylocopilactobacillus apis</name>
    <dbReference type="NCBI Taxonomy" id="2932183"/>
    <lineage>
        <taxon>Bacteria</taxon>
        <taxon>Bacillati</taxon>
        <taxon>Bacillota</taxon>
        <taxon>Bacilli</taxon>
        <taxon>Lactobacillales</taxon>
        <taxon>Lactobacillaceae</taxon>
        <taxon>Xylocopilactobacillus</taxon>
    </lineage>
</organism>
<keyword evidence="2" id="KW-0378">Hydrolase</keyword>
<proteinExistence type="predicted"/>
<evidence type="ECO:0000259" key="3">
    <source>
        <dbReference type="PROSITE" id="PS51677"/>
    </source>
</evidence>
<dbReference type="GO" id="GO:0005975">
    <property type="term" value="P:carbohydrate metabolic process"/>
    <property type="evidence" value="ECO:0007669"/>
    <property type="project" value="InterPro"/>
</dbReference>
<dbReference type="InterPro" id="IPR050248">
    <property type="entry name" value="Polysacc_deacetylase_ArnD"/>
</dbReference>
<dbReference type="PROSITE" id="PS51677">
    <property type="entry name" value="NODB"/>
    <property type="match status" value="1"/>
</dbReference>
<dbReference type="GO" id="GO:0016020">
    <property type="term" value="C:membrane"/>
    <property type="evidence" value="ECO:0007669"/>
    <property type="project" value="TreeGrafter"/>
</dbReference>
<dbReference type="PANTHER" id="PTHR10587">
    <property type="entry name" value="GLYCOSYL TRANSFERASE-RELATED"/>
    <property type="match status" value="1"/>
</dbReference>
<gene>
    <name evidence="4" type="ORF">KIMC2_01620</name>
</gene>
<dbReference type="SUPFAM" id="SSF88713">
    <property type="entry name" value="Glycoside hydrolase/deacetylase"/>
    <property type="match status" value="1"/>
</dbReference>
<feature type="domain" description="NodB homology" evidence="3">
    <location>
        <begin position="66"/>
        <end position="266"/>
    </location>
</feature>
<name>A0AAU9D2I5_9LACO</name>
<evidence type="ECO:0000256" key="2">
    <source>
        <dbReference type="ARBA" id="ARBA00022801"/>
    </source>
</evidence>
<accession>A0AAU9D2I5</accession>
<dbReference type="Gene3D" id="3.20.20.370">
    <property type="entry name" value="Glycoside hydrolase/deacetylase"/>
    <property type="match status" value="1"/>
</dbReference>
<dbReference type="AlphaFoldDB" id="A0AAU9D2I5"/>
<dbReference type="EMBL" id="AP026801">
    <property type="protein sequence ID" value="BDR55600.1"/>
    <property type="molecule type" value="Genomic_DNA"/>
</dbReference>
<dbReference type="GO" id="GO:0016810">
    <property type="term" value="F:hydrolase activity, acting on carbon-nitrogen (but not peptide) bonds"/>
    <property type="evidence" value="ECO:0007669"/>
    <property type="project" value="InterPro"/>
</dbReference>
<dbReference type="KEGG" id="xak:KIMC2_01620"/>
<evidence type="ECO:0000313" key="4">
    <source>
        <dbReference type="EMBL" id="BDR55600.1"/>
    </source>
</evidence>
<protein>
    <recommendedName>
        <fullName evidence="3">NodB homology domain-containing protein</fullName>
    </recommendedName>
</protein>
<dbReference type="Pfam" id="PF01522">
    <property type="entry name" value="Polysacc_deac_1"/>
    <property type="match status" value="1"/>
</dbReference>
<reference evidence="4 5" key="1">
    <citation type="journal article" date="2023" name="Microbiol. Spectr.">
        <title>Symbiosis of Carpenter Bees with Uncharacterized Lactic Acid Bacteria Showing NAD Auxotrophy.</title>
        <authorList>
            <person name="Kawasaki S."/>
            <person name="Ozawa K."/>
            <person name="Mori T."/>
            <person name="Yamamoto A."/>
            <person name="Ito M."/>
            <person name="Ohkuma M."/>
            <person name="Sakamoto M."/>
            <person name="Matsutani M."/>
        </authorList>
    </citation>
    <scope>NUCLEOTIDE SEQUENCE [LARGE SCALE GENOMIC DNA]</scope>
    <source>
        <strain evidence="4 5">KimC2</strain>
    </source>
</reference>
<dbReference type="PANTHER" id="PTHR10587:SF133">
    <property type="entry name" value="CHITIN DEACETYLASE 1-RELATED"/>
    <property type="match status" value="1"/>
</dbReference>
<evidence type="ECO:0000313" key="5">
    <source>
        <dbReference type="Proteomes" id="UP001321804"/>
    </source>
</evidence>
<sequence>MTKYIPVKKVKAKVLKKVKPKHAKPILTKTIIREPTNHIQTADSYAFKTIDIRQKMKGPLNPNKPKIVFLTFDDGPSTNNTPKVLKILAQNNVHATFFLVGNRITAQSQNLVKQAYQNGNGIGIHSFTHDYKILYPNNVPNAQTILNEALQTRTLLKSVLGPNFNTGVWRYPGGTMSWKNLAVSENLLQKNGFNWMDWNAADGDGMGLRAPKSVQDAMSYHAMSITVYPQSNVEVVLMHDSDDKDVTVATLPELIKYYKTRGYQFGILE</sequence>
<dbReference type="InterPro" id="IPR011330">
    <property type="entry name" value="Glyco_hydro/deAcase_b/a-brl"/>
</dbReference>
<dbReference type="InterPro" id="IPR002509">
    <property type="entry name" value="NODB_dom"/>
</dbReference>
<keyword evidence="5" id="KW-1185">Reference proteome</keyword>
<dbReference type="CDD" id="cd10944">
    <property type="entry name" value="CE4_SmPgdA_like"/>
    <property type="match status" value="1"/>
</dbReference>
<evidence type="ECO:0000256" key="1">
    <source>
        <dbReference type="ARBA" id="ARBA00022723"/>
    </source>
</evidence>